<sequence length="146" mass="15395">MATPIAMGAISGLSCGMSGKPPFKIKIQFLCGDEIAMGPGKADLLDAIQDHGSISAAGRALGMSYRRTWLLVDVMNRCWNERLVQTVAGGSHNRGARLTDTGQQVLAAYRAIQASARASIAGPSCDRLAGMIRSEPLPAAYQTETS</sequence>
<dbReference type="InterPro" id="IPR051815">
    <property type="entry name" value="Molybdate_resp_trans_reg"/>
</dbReference>
<organism evidence="1 2">
    <name type="scientific">Sphingopyxis granuli</name>
    <dbReference type="NCBI Taxonomy" id="267128"/>
    <lineage>
        <taxon>Bacteria</taxon>
        <taxon>Pseudomonadati</taxon>
        <taxon>Pseudomonadota</taxon>
        <taxon>Alphaproteobacteria</taxon>
        <taxon>Sphingomonadales</taxon>
        <taxon>Sphingomonadaceae</taxon>
        <taxon>Sphingopyxis</taxon>
    </lineage>
</organism>
<dbReference type="InterPro" id="IPR036390">
    <property type="entry name" value="WH_DNA-bd_sf"/>
</dbReference>
<dbReference type="InterPro" id="IPR036388">
    <property type="entry name" value="WH-like_DNA-bd_sf"/>
</dbReference>
<dbReference type="PANTHER" id="PTHR30432">
    <property type="entry name" value="TRANSCRIPTIONAL REGULATOR MODE"/>
    <property type="match status" value="1"/>
</dbReference>
<dbReference type="AlphaFoldDB" id="A0AA86GQS1"/>
<dbReference type="Gene3D" id="1.10.10.10">
    <property type="entry name" value="Winged helix-like DNA-binding domain superfamily/Winged helix DNA-binding domain"/>
    <property type="match status" value="1"/>
</dbReference>
<proteinExistence type="predicted"/>
<dbReference type="PANTHER" id="PTHR30432:SF1">
    <property type="entry name" value="DNA-BINDING TRANSCRIPTIONAL DUAL REGULATOR MODE"/>
    <property type="match status" value="1"/>
</dbReference>
<dbReference type="EMBL" id="CP012199">
    <property type="protein sequence ID" value="AMG76196.1"/>
    <property type="molecule type" value="Genomic_DNA"/>
</dbReference>
<dbReference type="Proteomes" id="UP000058599">
    <property type="component" value="Chromosome"/>
</dbReference>
<dbReference type="KEGG" id="sgi:SGRAN_3864"/>
<dbReference type="SUPFAM" id="SSF46785">
    <property type="entry name" value="Winged helix' DNA-binding domain"/>
    <property type="match status" value="1"/>
</dbReference>
<evidence type="ECO:0000313" key="2">
    <source>
        <dbReference type="Proteomes" id="UP000058599"/>
    </source>
</evidence>
<reference evidence="1 2" key="1">
    <citation type="journal article" date="2016" name="BMC Genomics">
        <title>Genomic analysis of the nitrate-respiring Sphingopyxis granuli (formerly Sphingomonas macrogoltabida) strain TFA.</title>
        <authorList>
            <person name="Garcia-Romero I."/>
            <person name="Perez-Pulido A.J."/>
            <person name="Gonzalez-Flores Y.E."/>
            <person name="Reyes-Ramirez F."/>
            <person name="Santero E."/>
            <person name="Floriano B."/>
        </authorList>
    </citation>
    <scope>NUCLEOTIDE SEQUENCE [LARGE SCALE GENOMIC DNA]</scope>
    <source>
        <strain evidence="1 2">TFA</strain>
    </source>
</reference>
<protein>
    <submittedName>
        <fullName evidence="1">Transcriptional regulator, ModE family</fullName>
    </submittedName>
</protein>
<gene>
    <name evidence="1" type="primary">modE</name>
    <name evidence="1" type="ORF">SGRAN_3864</name>
</gene>
<keyword evidence="2" id="KW-1185">Reference proteome</keyword>
<evidence type="ECO:0000313" key="1">
    <source>
        <dbReference type="EMBL" id="AMG76196.1"/>
    </source>
</evidence>
<accession>A0AA86GQS1</accession>
<name>A0AA86GQS1_9SPHN</name>